<evidence type="ECO:0000313" key="1">
    <source>
        <dbReference type="EMBL" id="QDU94776.1"/>
    </source>
</evidence>
<proteinExistence type="predicted"/>
<reference evidence="1 2" key="1">
    <citation type="submission" date="2019-02" db="EMBL/GenBank/DDBJ databases">
        <title>Deep-cultivation of Planctomycetes and their phenomic and genomic characterization uncovers novel biology.</title>
        <authorList>
            <person name="Wiegand S."/>
            <person name="Jogler M."/>
            <person name="Boedeker C."/>
            <person name="Pinto D."/>
            <person name="Vollmers J."/>
            <person name="Rivas-Marin E."/>
            <person name="Kohn T."/>
            <person name="Peeters S.H."/>
            <person name="Heuer A."/>
            <person name="Rast P."/>
            <person name="Oberbeckmann S."/>
            <person name="Bunk B."/>
            <person name="Jeske O."/>
            <person name="Meyerdierks A."/>
            <person name="Storesund J.E."/>
            <person name="Kallscheuer N."/>
            <person name="Luecker S."/>
            <person name="Lage O.M."/>
            <person name="Pohl T."/>
            <person name="Merkel B.J."/>
            <person name="Hornburger P."/>
            <person name="Mueller R.-W."/>
            <person name="Bruemmer F."/>
            <person name="Labrenz M."/>
            <person name="Spormann A.M."/>
            <person name="Op den Camp H."/>
            <person name="Overmann J."/>
            <person name="Amann R."/>
            <person name="Jetten M.S.M."/>
            <person name="Mascher T."/>
            <person name="Medema M.H."/>
            <person name="Devos D.P."/>
            <person name="Kaster A.-K."/>
            <person name="Ovreas L."/>
            <person name="Rohde M."/>
            <person name="Galperin M.Y."/>
            <person name="Jogler C."/>
        </authorList>
    </citation>
    <scope>NUCLEOTIDE SEQUENCE [LARGE SCALE GENOMIC DNA]</scope>
    <source>
        <strain evidence="1 2">Pla85_3_4</strain>
    </source>
</reference>
<accession>A0A518DSF4</accession>
<dbReference type="OrthoDB" id="213044at2"/>
<sequence length="174" mass="18933">MEFAVTRLTPLRGMALVTLTLAALTAVSVGCGKKDVPQASAQKVAPAPLVPIDFSPPPVSERPEVETELIKAEVGVGEKGRRLNDPDVVQAIAAPAKALFSSKERLVFDVQIPHALNLYRATNDDKVPATHEAFMEEIVKFNQIPLPELPPGHTYLWDPDKQELMVKRPVAAPK</sequence>
<dbReference type="PROSITE" id="PS51257">
    <property type="entry name" value="PROKAR_LIPOPROTEIN"/>
    <property type="match status" value="1"/>
</dbReference>
<dbReference type="EMBL" id="CP036433">
    <property type="protein sequence ID" value="QDU94776.1"/>
    <property type="molecule type" value="Genomic_DNA"/>
</dbReference>
<dbReference type="AlphaFoldDB" id="A0A518DSF4"/>
<evidence type="ECO:0008006" key="3">
    <source>
        <dbReference type="Google" id="ProtNLM"/>
    </source>
</evidence>
<dbReference type="RefSeq" id="WP_145053472.1">
    <property type="nucleotide sequence ID" value="NZ_CP036433.1"/>
</dbReference>
<name>A0A518DSF4_9BACT</name>
<protein>
    <recommendedName>
        <fullName evidence="3">Lipoprotein</fullName>
    </recommendedName>
</protein>
<keyword evidence="2" id="KW-1185">Reference proteome</keyword>
<dbReference type="Proteomes" id="UP000317648">
    <property type="component" value="Chromosome"/>
</dbReference>
<evidence type="ECO:0000313" key="2">
    <source>
        <dbReference type="Proteomes" id="UP000317648"/>
    </source>
</evidence>
<organism evidence="1 2">
    <name type="scientific">Lignipirellula cremea</name>
    <dbReference type="NCBI Taxonomy" id="2528010"/>
    <lineage>
        <taxon>Bacteria</taxon>
        <taxon>Pseudomonadati</taxon>
        <taxon>Planctomycetota</taxon>
        <taxon>Planctomycetia</taxon>
        <taxon>Pirellulales</taxon>
        <taxon>Pirellulaceae</taxon>
        <taxon>Lignipirellula</taxon>
    </lineage>
</organism>
<dbReference type="KEGG" id="lcre:Pla8534_25830"/>
<gene>
    <name evidence="1" type="ORF">Pla8534_25830</name>
</gene>